<name>A0A8D8IQ62_CULPI</name>
<protein>
    <submittedName>
        <fullName evidence="1">(northern house mosquito) hypothetical protein</fullName>
    </submittedName>
</protein>
<evidence type="ECO:0000313" key="1">
    <source>
        <dbReference type="EMBL" id="CAG6557458.1"/>
    </source>
</evidence>
<dbReference type="EMBL" id="HBUE01152786">
    <property type="protein sequence ID" value="CAG6506154.1"/>
    <property type="molecule type" value="Transcribed_RNA"/>
</dbReference>
<reference evidence="1" key="1">
    <citation type="submission" date="2021-05" db="EMBL/GenBank/DDBJ databases">
        <authorList>
            <person name="Alioto T."/>
            <person name="Alioto T."/>
            <person name="Gomez Garrido J."/>
        </authorList>
    </citation>
    <scope>NUCLEOTIDE SEQUENCE</scope>
</reference>
<dbReference type="EMBL" id="HBUE01257790">
    <property type="protein sequence ID" value="CAG6557458.1"/>
    <property type="molecule type" value="Transcribed_RNA"/>
</dbReference>
<sequence>MSHRNDPLSVLGDPHRFLYREQRQVLQPDPRPNPGMHHPTDLVLLVVRQSLITDSVNAQHVLVDELVQVEHARPVKDHPPPIAIPLRQRKHVPQIQQFGHLRIATIQPRKQLPVPRTPQQNVPLDRVLHDRDAELFRPQKLQEEVGIHPDLGDARVLLGPLAQHLEGVIAAGVRFAEFLLGQLAELLAERELVVFVGGRERFGVLHRCGVGPFYIKMIYLVRDSIILLLINH</sequence>
<organism evidence="1">
    <name type="scientific">Culex pipiens</name>
    <name type="common">House mosquito</name>
    <dbReference type="NCBI Taxonomy" id="7175"/>
    <lineage>
        <taxon>Eukaryota</taxon>
        <taxon>Metazoa</taxon>
        <taxon>Ecdysozoa</taxon>
        <taxon>Arthropoda</taxon>
        <taxon>Hexapoda</taxon>
        <taxon>Insecta</taxon>
        <taxon>Pterygota</taxon>
        <taxon>Neoptera</taxon>
        <taxon>Endopterygota</taxon>
        <taxon>Diptera</taxon>
        <taxon>Nematocera</taxon>
        <taxon>Culicoidea</taxon>
        <taxon>Culicidae</taxon>
        <taxon>Culicinae</taxon>
        <taxon>Culicini</taxon>
        <taxon>Culex</taxon>
        <taxon>Culex</taxon>
    </lineage>
</organism>
<proteinExistence type="predicted"/>
<dbReference type="AlphaFoldDB" id="A0A8D8IQ62"/>
<accession>A0A8D8IQ62</accession>